<dbReference type="Pfam" id="PF00440">
    <property type="entry name" value="TetR_N"/>
    <property type="match status" value="1"/>
</dbReference>
<dbReference type="Gene3D" id="1.10.357.10">
    <property type="entry name" value="Tetracycline Repressor, domain 2"/>
    <property type="match status" value="1"/>
</dbReference>
<reference evidence="4" key="1">
    <citation type="submission" date="2020-05" db="EMBL/GenBank/DDBJ databases">
        <title>Fertoebacter nigrum gen. nov., sp. nov., a new member of the family Rhodobacteraceae.</title>
        <authorList>
            <person name="Szuroczki S."/>
            <person name="Abbaszade G."/>
            <person name="Buni D."/>
            <person name="Schumann P."/>
            <person name="Toth E."/>
        </authorList>
    </citation>
    <scope>NUCLEOTIDE SEQUENCE</scope>
    <source>
        <strain evidence="4">RG-N-1a</strain>
    </source>
</reference>
<evidence type="ECO:0000259" key="3">
    <source>
        <dbReference type="PROSITE" id="PS50977"/>
    </source>
</evidence>
<gene>
    <name evidence="4" type="ORF">GEU84_000445</name>
</gene>
<feature type="domain" description="HTH tetR-type" evidence="3">
    <location>
        <begin position="11"/>
        <end position="71"/>
    </location>
</feature>
<dbReference type="InterPro" id="IPR023772">
    <property type="entry name" value="DNA-bd_HTH_TetR-type_CS"/>
</dbReference>
<dbReference type="InterPro" id="IPR001647">
    <property type="entry name" value="HTH_TetR"/>
</dbReference>
<dbReference type="InterPro" id="IPR050109">
    <property type="entry name" value="HTH-type_TetR-like_transc_reg"/>
</dbReference>
<keyword evidence="1 2" id="KW-0238">DNA-binding</keyword>
<evidence type="ECO:0000313" key="5">
    <source>
        <dbReference type="Proteomes" id="UP000484076"/>
    </source>
</evidence>
<dbReference type="PANTHER" id="PTHR30055:SF148">
    <property type="entry name" value="TETR-FAMILY TRANSCRIPTIONAL REGULATOR"/>
    <property type="match status" value="1"/>
</dbReference>
<dbReference type="AlphaFoldDB" id="A0A8X8KMD1"/>
<accession>A0A8X8KMD1</accession>
<organism evidence="4 5">
    <name type="scientific">Fertoeibacter niger</name>
    <dbReference type="NCBI Taxonomy" id="2656921"/>
    <lineage>
        <taxon>Bacteria</taxon>
        <taxon>Pseudomonadati</taxon>
        <taxon>Pseudomonadota</taxon>
        <taxon>Alphaproteobacteria</taxon>
        <taxon>Rhodobacterales</taxon>
        <taxon>Paracoccaceae</taxon>
        <taxon>Fertoeibacter</taxon>
    </lineage>
</organism>
<dbReference type="PRINTS" id="PR00455">
    <property type="entry name" value="HTHTETR"/>
</dbReference>
<dbReference type="PANTHER" id="PTHR30055">
    <property type="entry name" value="HTH-TYPE TRANSCRIPTIONAL REGULATOR RUTR"/>
    <property type="match status" value="1"/>
</dbReference>
<dbReference type="GO" id="GO:0000976">
    <property type="term" value="F:transcription cis-regulatory region binding"/>
    <property type="evidence" value="ECO:0007669"/>
    <property type="project" value="TreeGrafter"/>
</dbReference>
<dbReference type="SUPFAM" id="SSF48498">
    <property type="entry name" value="Tetracyclin repressor-like, C-terminal domain"/>
    <property type="match status" value="1"/>
</dbReference>
<dbReference type="GO" id="GO:0003700">
    <property type="term" value="F:DNA-binding transcription factor activity"/>
    <property type="evidence" value="ECO:0007669"/>
    <property type="project" value="TreeGrafter"/>
</dbReference>
<keyword evidence="5" id="KW-1185">Reference proteome</keyword>
<dbReference type="PROSITE" id="PS50977">
    <property type="entry name" value="HTH_TETR_2"/>
    <property type="match status" value="1"/>
</dbReference>
<dbReference type="RefSeq" id="WP_152823540.1">
    <property type="nucleotide sequence ID" value="NZ_WHUT02000001.1"/>
</dbReference>
<dbReference type="InterPro" id="IPR009057">
    <property type="entry name" value="Homeodomain-like_sf"/>
</dbReference>
<evidence type="ECO:0000256" key="2">
    <source>
        <dbReference type="PROSITE-ProRule" id="PRU00335"/>
    </source>
</evidence>
<comment type="caution">
    <text evidence="4">The sequence shown here is derived from an EMBL/GenBank/DDBJ whole genome shotgun (WGS) entry which is preliminary data.</text>
</comment>
<dbReference type="EMBL" id="WHUT02000001">
    <property type="protein sequence ID" value="NUB42840.1"/>
    <property type="molecule type" value="Genomic_DNA"/>
</dbReference>
<name>A0A8X8KMD1_9RHOB</name>
<dbReference type="Pfam" id="PF17937">
    <property type="entry name" value="TetR_C_28"/>
    <property type="match status" value="1"/>
</dbReference>
<proteinExistence type="predicted"/>
<dbReference type="PROSITE" id="PS01081">
    <property type="entry name" value="HTH_TETR_1"/>
    <property type="match status" value="1"/>
</dbReference>
<evidence type="ECO:0000256" key="1">
    <source>
        <dbReference type="ARBA" id="ARBA00023125"/>
    </source>
</evidence>
<feature type="DNA-binding region" description="H-T-H motif" evidence="2">
    <location>
        <begin position="34"/>
        <end position="53"/>
    </location>
</feature>
<protein>
    <submittedName>
        <fullName evidence="4">TetR/AcrR family transcriptional regulator</fullName>
    </submittedName>
</protein>
<dbReference type="Proteomes" id="UP000484076">
    <property type="component" value="Unassembled WGS sequence"/>
</dbReference>
<dbReference type="SUPFAM" id="SSF46689">
    <property type="entry name" value="Homeodomain-like"/>
    <property type="match status" value="1"/>
</dbReference>
<dbReference type="InterPro" id="IPR041479">
    <property type="entry name" value="TetR_CgmR_C"/>
</dbReference>
<dbReference type="InterPro" id="IPR036271">
    <property type="entry name" value="Tet_transcr_reg_TetR-rel_C_sf"/>
</dbReference>
<sequence length="187" mass="20111">MSLTPRRKQPEKVRRDLLDAAARIATRAGVQTVTVEAVSAEAGVTKGAFFHHFPSKQALVAAVFHDLIDRLDAYLADAIAADPLPHGRFTRAYIHAVTEPDAGGSDGLWIAVYFATLSNAELRDGWRDWLAGRLADHAEDGPDIALQTARFAADGIWLGMISGSGPAPDDLARLRAHLLALTLPPSQ</sequence>
<evidence type="ECO:0000313" key="4">
    <source>
        <dbReference type="EMBL" id="NUB42840.1"/>
    </source>
</evidence>